<dbReference type="EMBL" id="CAJJDN010000014">
    <property type="protein sequence ID" value="CAD8060017.1"/>
    <property type="molecule type" value="Genomic_DNA"/>
</dbReference>
<sequence>MFLHRLKRKLIEVGEQNLQRNQKQNIKKNNKVIKK</sequence>
<keyword evidence="2" id="KW-1185">Reference proteome</keyword>
<proteinExistence type="predicted"/>
<evidence type="ECO:0000313" key="2">
    <source>
        <dbReference type="Proteomes" id="UP000692954"/>
    </source>
</evidence>
<dbReference type="AlphaFoldDB" id="A0A8S1KYN7"/>
<protein>
    <submittedName>
        <fullName evidence="1">Uncharacterized protein</fullName>
    </submittedName>
</protein>
<name>A0A8S1KYN7_9CILI</name>
<evidence type="ECO:0000313" key="1">
    <source>
        <dbReference type="EMBL" id="CAD8060017.1"/>
    </source>
</evidence>
<reference evidence="1" key="1">
    <citation type="submission" date="2021-01" db="EMBL/GenBank/DDBJ databases">
        <authorList>
            <consortium name="Genoscope - CEA"/>
            <person name="William W."/>
        </authorList>
    </citation>
    <scope>NUCLEOTIDE SEQUENCE</scope>
</reference>
<gene>
    <name evidence="1" type="ORF">PSON_ATCC_30995.1.T0140034</name>
</gene>
<accession>A0A8S1KYN7</accession>
<dbReference type="Proteomes" id="UP000692954">
    <property type="component" value="Unassembled WGS sequence"/>
</dbReference>
<comment type="caution">
    <text evidence="1">The sequence shown here is derived from an EMBL/GenBank/DDBJ whole genome shotgun (WGS) entry which is preliminary data.</text>
</comment>
<organism evidence="1 2">
    <name type="scientific">Paramecium sonneborni</name>
    <dbReference type="NCBI Taxonomy" id="65129"/>
    <lineage>
        <taxon>Eukaryota</taxon>
        <taxon>Sar</taxon>
        <taxon>Alveolata</taxon>
        <taxon>Ciliophora</taxon>
        <taxon>Intramacronucleata</taxon>
        <taxon>Oligohymenophorea</taxon>
        <taxon>Peniculida</taxon>
        <taxon>Parameciidae</taxon>
        <taxon>Paramecium</taxon>
    </lineage>
</organism>